<keyword evidence="3" id="KW-1185">Reference proteome</keyword>
<comment type="caution">
    <text evidence="2">The sequence shown here is derived from an EMBL/GenBank/DDBJ whole genome shotgun (WGS) entry which is preliminary data.</text>
</comment>
<feature type="region of interest" description="Disordered" evidence="1">
    <location>
        <begin position="1"/>
        <end position="20"/>
    </location>
</feature>
<organism evidence="2 3">
    <name type="scientific">Eleusine coracana subsp. coracana</name>
    <dbReference type="NCBI Taxonomy" id="191504"/>
    <lineage>
        <taxon>Eukaryota</taxon>
        <taxon>Viridiplantae</taxon>
        <taxon>Streptophyta</taxon>
        <taxon>Embryophyta</taxon>
        <taxon>Tracheophyta</taxon>
        <taxon>Spermatophyta</taxon>
        <taxon>Magnoliopsida</taxon>
        <taxon>Liliopsida</taxon>
        <taxon>Poales</taxon>
        <taxon>Poaceae</taxon>
        <taxon>PACMAD clade</taxon>
        <taxon>Chloridoideae</taxon>
        <taxon>Cynodonteae</taxon>
        <taxon>Eleusininae</taxon>
        <taxon>Eleusine</taxon>
    </lineage>
</organism>
<dbReference type="AlphaFoldDB" id="A0AAV5E984"/>
<dbReference type="EMBL" id="BQKI01000074">
    <property type="protein sequence ID" value="GJN19054.1"/>
    <property type="molecule type" value="Genomic_DNA"/>
</dbReference>
<proteinExistence type="predicted"/>
<reference evidence="2" key="2">
    <citation type="submission" date="2021-12" db="EMBL/GenBank/DDBJ databases">
        <title>Resequencing data analysis of finger millet.</title>
        <authorList>
            <person name="Hatakeyama M."/>
            <person name="Aluri S."/>
            <person name="Balachadran M.T."/>
            <person name="Sivarajan S.R."/>
            <person name="Poveda L."/>
            <person name="Shimizu-Inatsugi R."/>
            <person name="Schlapbach R."/>
            <person name="Sreeman S.M."/>
            <person name="Shimizu K.K."/>
        </authorList>
    </citation>
    <scope>NUCLEOTIDE SEQUENCE</scope>
</reference>
<feature type="region of interest" description="Disordered" evidence="1">
    <location>
        <begin position="107"/>
        <end position="144"/>
    </location>
</feature>
<name>A0AAV5E984_ELECO</name>
<reference evidence="2" key="1">
    <citation type="journal article" date="2018" name="DNA Res.">
        <title>Multiple hybrid de novo genome assembly of finger millet, an orphan allotetraploid crop.</title>
        <authorList>
            <person name="Hatakeyama M."/>
            <person name="Aluri S."/>
            <person name="Balachadran M.T."/>
            <person name="Sivarajan S.R."/>
            <person name="Patrignani A."/>
            <person name="Gruter S."/>
            <person name="Poveda L."/>
            <person name="Shimizu-Inatsugi R."/>
            <person name="Baeten J."/>
            <person name="Francoijs K.J."/>
            <person name="Nataraja K.N."/>
            <person name="Reddy Y.A.N."/>
            <person name="Phadnis S."/>
            <person name="Ravikumar R.L."/>
            <person name="Schlapbach R."/>
            <person name="Sreeman S.M."/>
            <person name="Shimizu K.K."/>
        </authorList>
    </citation>
    <scope>NUCLEOTIDE SEQUENCE</scope>
</reference>
<feature type="compositionally biased region" description="Basic and acidic residues" evidence="1">
    <location>
        <begin position="122"/>
        <end position="136"/>
    </location>
</feature>
<dbReference type="Proteomes" id="UP001054889">
    <property type="component" value="Unassembled WGS sequence"/>
</dbReference>
<protein>
    <submittedName>
        <fullName evidence="2">Uncharacterized protein</fullName>
    </submittedName>
</protein>
<sequence length="144" mass="15441">MEARLGAGEPQPNQAQPGWEGIPCRDVSVLGCPPRLRHAISPLDSSPVNSVRGAIRSSLLHLPHRCGRRGTSIPAAVVLQINLIGDDDLFAAAGVLLAAWLYSDVPASDDPEVPDFDPSRLTPEERINGEDHKERATGAGARRR</sequence>
<accession>A0AAV5E984</accession>
<evidence type="ECO:0000313" key="2">
    <source>
        <dbReference type="EMBL" id="GJN19054.1"/>
    </source>
</evidence>
<evidence type="ECO:0000256" key="1">
    <source>
        <dbReference type="SAM" id="MobiDB-lite"/>
    </source>
</evidence>
<evidence type="ECO:0000313" key="3">
    <source>
        <dbReference type="Proteomes" id="UP001054889"/>
    </source>
</evidence>
<gene>
    <name evidence="2" type="primary">gb06287</name>
    <name evidence="2" type="ORF">PR202_gb06287</name>
</gene>